<organism evidence="1 2">
    <name type="scientific">Thalassolituus maritimus</name>
    <dbReference type="NCBI Taxonomy" id="484498"/>
    <lineage>
        <taxon>Bacteria</taxon>
        <taxon>Pseudomonadati</taxon>
        <taxon>Pseudomonadota</taxon>
        <taxon>Gammaproteobacteria</taxon>
        <taxon>Oceanospirillales</taxon>
        <taxon>Oceanospirillaceae</taxon>
        <taxon>Thalassolituus</taxon>
    </lineage>
</organism>
<evidence type="ECO:0000313" key="1">
    <source>
        <dbReference type="EMBL" id="SIT00604.1"/>
    </source>
</evidence>
<dbReference type="STRING" id="484498.SAMN05421686_107195"/>
<keyword evidence="2" id="KW-1185">Reference proteome</keyword>
<proteinExistence type="predicted"/>
<dbReference type="Proteomes" id="UP000185639">
    <property type="component" value="Unassembled WGS sequence"/>
</dbReference>
<dbReference type="AlphaFoldDB" id="A0A1N7NQJ5"/>
<evidence type="ECO:0000313" key="2">
    <source>
        <dbReference type="Proteomes" id="UP000185639"/>
    </source>
</evidence>
<reference evidence="2" key="1">
    <citation type="submission" date="2017-01" db="EMBL/GenBank/DDBJ databases">
        <authorList>
            <person name="Varghese N."/>
            <person name="Submissions S."/>
        </authorList>
    </citation>
    <scope>NUCLEOTIDE SEQUENCE [LARGE SCALE GENOMIC DNA]</scope>
    <source>
        <strain evidence="2">DSM 24913</strain>
    </source>
</reference>
<protein>
    <submittedName>
        <fullName evidence="1">Uncharacterized protein</fullName>
    </submittedName>
</protein>
<gene>
    <name evidence="1" type="ORF">SAMN05421686_107195</name>
</gene>
<sequence length="170" mass="18288">MCKKLDGFGNAKLPTGYGTVSCKVTLNGHELGVCWSKQTTYCDGTEHAEDAVCDHMQSILFGLDGFQMPEGVVADIRHVRTHGNNELEITELTASPCSSSTNPKTSSKPDTVGCTERLIELKNMWESDGYKLTISIEADHLYQPRIRGAKAASVEAAKALIAAGISIKVG</sequence>
<dbReference type="RefSeq" id="WP_076516559.1">
    <property type="nucleotide sequence ID" value="NZ_FTOH01000007.1"/>
</dbReference>
<accession>A0A1N7NQJ5</accession>
<dbReference type="EMBL" id="FTOH01000007">
    <property type="protein sequence ID" value="SIT00604.1"/>
    <property type="molecule type" value="Genomic_DNA"/>
</dbReference>
<name>A0A1N7NQJ5_9GAMM</name>